<keyword evidence="6" id="KW-0479">Metal-binding</keyword>
<organism evidence="11 12">
    <name type="scientific">Alkalibaculum sporogenes</name>
    <dbReference type="NCBI Taxonomy" id="2655001"/>
    <lineage>
        <taxon>Bacteria</taxon>
        <taxon>Bacillati</taxon>
        <taxon>Bacillota</taxon>
        <taxon>Clostridia</taxon>
        <taxon>Eubacteriales</taxon>
        <taxon>Eubacteriaceae</taxon>
        <taxon>Alkalibaculum</taxon>
    </lineage>
</organism>
<dbReference type="AlphaFoldDB" id="A0A6A7K6V0"/>
<keyword evidence="5 10" id="KW-0808">Transferase</keyword>
<comment type="catalytic activity">
    <reaction evidence="9 10">
        <text>propanoyl-CoA + phosphate = propanoyl phosphate + CoA</text>
        <dbReference type="Rhea" id="RHEA:28046"/>
        <dbReference type="ChEBI" id="CHEBI:43474"/>
        <dbReference type="ChEBI" id="CHEBI:57287"/>
        <dbReference type="ChEBI" id="CHEBI:57392"/>
        <dbReference type="ChEBI" id="CHEBI:58933"/>
        <dbReference type="EC" id="2.3.1.222"/>
    </reaction>
</comment>
<evidence type="ECO:0000256" key="10">
    <source>
        <dbReference type="PIRNR" id="PIRNR010130"/>
    </source>
</evidence>
<evidence type="ECO:0000256" key="7">
    <source>
        <dbReference type="ARBA" id="ARBA00022833"/>
    </source>
</evidence>
<gene>
    <name evidence="11" type="primary">pduL</name>
    <name evidence="11" type="ORF">GC105_05120</name>
</gene>
<evidence type="ECO:0000256" key="9">
    <source>
        <dbReference type="ARBA" id="ARBA00047589"/>
    </source>
</evidence>
<dbReference type="Pfam" id="PF06130">
    <property type="entry name" value="PTAC"/>
    <property type="match status" value="1"/>
</dbReference>
<dbReference type="GO" id="GO:0016747">
    <property type="term" value="F:acyltransferase activity, transferring groups other than amino-acyl groups"/>
    <property type="evidence" value="ECO:0007669"/>
    <property type="project" value="InterPro"/>
</dbReference>
<evidence type="ECO:0000313" key="12">
    <source>
        <dbReference type="Proteomes" id="UP000440004"/>
    </source>
</evidence>
<proteinExistence type="inferred from homology"/>
<comment type="cofactor">
    <cofactor evidence="1">
        <name>Zn(2+)</name>
        <dbReference type="ChEBI" id="CHEBI:29105"/>
    </cofactor>
</comment>
<evidence type="ECO:0000313" key="11">
    <source>
        <dbReference type="EMBL" id="MPW25170.1"/>
    </source>
</evidence>
<accession>A0A6A7K6V0</accession>
<evidence type="ECO:0000256" key="3">
    <source>
        <dbReference type="ARBA" id="ARBA00012206"/>
    </source>
</evidence>
<comment type="similarity">
    <text evidence="2 10">Belongs to the PduL family.</text>
</comment>
<evidence type="ECO:0000256" key="5">
    <source>
        <dbReference type="ARBA" id="ARBA00022679"/>
    </source>
</evidence>
<evidence type="ECO:0000256" key="1">
    <source>
        <dbReference type="ARBA" id="ARBA00001947"/>
    </source>
</evidence>
<dbReference type="EC" id="2.3.1.222" evidence="3 10"/>
<keyword evidence="8 10" id="KW-0012">Acyltransferase</keyword>
<dbReference type="GO" id="GO:0046872">
    <property type="term" value="F:metal ion binding"/>
    <property type="evidence" value="ECO:0007669"/>
    <property type="project" value="UniProtKB-KW"/>
</dbReference>
<evidence type="ECO:0000256" key="4">
    <source>
        <dbReference type="ARBA" id="ARBA00020837"/>
    </source>
</evidence>
<keyword evidence="7" id="KW-0862">Zinc</keyword>
<evidence type="ECO:0000256" key="6">
    <source>
        <dbReference type="ARBA" id="ARBA00022723"/>
    </source>
</evidence>
<dbReference type="GO" id="GO:0051144">
    <property type="term" value="P:1,2-propanediol catabolic process"/>
    <property type="evidence" value="ECO:0007669"/>
    <property type="project" value="UniProtKB-UniPathway"/>
</dbReference>
<dbReference type="RefSeq" id="WP_152802412.1">
    <property type="nucleotide sequence ID" value="NZ_WHNX01000006.1"/>
</dbReference>
<dbReference type="PIRSF" id="PIRSF010130">
    <property type="entry name" value="PduL"/>
    <property type="match status" value="1"/>
</dbReference>
<reference evidence="11 12" key="1">
    <citation type="submission" date="2019-10" db="EMBL/GenBank/DDBJ databases">
        <title>Alkalibaculum tamaniensis sp.nov., a new alkaliphilic acetogen, isolated on methoxylated aromatics from a mud volcano.</title>
        <authorList>
            <person name="Khomyakova M.A."/>
            <person name="Merkel A.Y."/>
            <person name="Bonch-Osmolovskaya E.A."/>
            <person name="Slobodkin A.I."/>
        </authorList>
    </citation>
    <scope>NUCLEOTIDE SEQUENCE [LARGE SCALE GENOMIC DNA]</scope>
    <source>
        <strain evidence="11 12">M08DMB</strain>
    </source>
</reference>
<dbReference type="PANTHER" id="PTHR39453:SF1">
    <property type="entry name" value="PHOSPHATE PROPANOYLTRANSFERASE"/>
    <property type="match status" value="1"/>
</dbReference>
<dbReference type="EMBL" id="WHNX01000006">
    <property type="protein sequence ID" value="MPW25170.1"/>
    <property type="molecule type" value="Genomic_DNA"/>
</dbReference>
<name>A0A6A7K6V0_9FIRM</name>
<comment type="function">
    <text evidence="10">Involved in 1,2-propanediol (1,2-PD) degradation by catalyzing the conversion of propanoyl-CoA to propanoyl-phosphate.</text>
</comment>
<dbReference type="Proteomes" id="UP000440004">
    <property type="component" value="Unassembled WGS sequence"/>
</dbReference>
<dbReference type="NCBIfam" id="NF011652">
    <property type="entry name" value="PRK15070.1"/>
    <property type="match status" value="1"/>
</dbReference>
<protein>
    <recommendedName>
        <fullName evidence="4 10">Phosphate propanoyltransferase</fullName>
        <ecNumber evidence="3 10">2.3.1.222</ecNumber>
    </recommendedName>
</protein>
<dbReference type="PANTHER" id="PTHR39453">
    <property type="entry name" value="PHOSPHATE PROPANOYLTRANSFERASE"/>
    <property type="match status" value="1"/>
</dbReference>
<evidence type="ECO:0000256" key="2">
    <source>
        <dbReference type="ARBA" id="ARBA00007342"/>
    </source>
</evidence>
<comment type="pathway">
    <text evidence="10">Polyol metabolism; 1,2-propanediol degradation.</text>
</comment>
<dbReference type="UniPathway" id="UPA00621"/>
<keyword evidence="12" id="KW-1185">Reference proteome</keyword>
<sequence>MERFVPVGISNRHVHLSQKDLEILFGLGYTLTHMKDLSQPGQYACEEKIDVVGVKGTLKGVRILGPVRKDTQIEISVADGFVLGVKAPIRDSGDLNDSPGLKIVGPKGEVELNKGAIIASRHIHMSVEEGEKFNLKDKDIVNVQIEGKRGLIFNNVLVRVNKDYRLELHVDIEEGNAAGLKNGQLVKIV</sequence>
<comment type="caution">
    <text evidence="11">The sequence shown here is derived from an EMBL/GenBank/DDBJ whole genome shotgun (WGS) entry which is preliminary data.</text>
</comment>
<evidence type="ECO:0000256" key="8">
    <source>
        <dbReference type="ARBA" id="ARBA00023315"/>
    </source>
</evidence>
<dbReference type="InterPro" id="IPR008300">
    <property type="entry name" value="PTAC"/>
</dbReference>